<dbReference type="PRINTS" id="PR00337">
    <property type="entry name" value="LEUILEVALBP"/>
</dbReference>
<dbReference type="PANTHER" id="PTHR30483:SF37">
    <property type="entry name" value="ABC TRANSPORTER SUBSTRATE-BINDING PROTEIN"/>
    <property type="match status" value="1"/>
</dbReference>
<reference evidence="7 8" key="1">
    <citation type="submission" date="2018-05" db="EMBL/GenBank/DDBJ databases">
        <title>Genomic Encyclopedia of Type Strains, Phase IV (KMG-IV): sequencing the most valuable type-strain genomes for metagenomic binning, comparative biology and taxonomic classification.</title>
        <authorList>
            <person name="Goeker M."/>
        </authorList>
    </citation>
    <scope>NUCLEOTIDE SEQUENCE [LARGE SCALE GENOMIC DNA]</scope>
    <source>
        <strain evidence="7 8">DSM 6462</strain>
    </source>
</reference>
<dbReference type="InterPro" id="IPR028082">
    <property type="entry name" value="Peripla_BP_I"/>
</dbReference>
<accession>A0A2V3U8F1</accession>
<evidence type="ECO:0000256" key="5">
    <source>
        <dbReference type="SAM" id="SignalP"/>
    </source>
</evidence>
<evidence type="ECO:0000256" key="2">
    <source>
        <dbReference type="ARBA" id="ARBA00022448"/>
    </source>
</evidence>
<keyword evidence="8" id="KW-1185">Reference proteome</keyword>
<evidence type="ECO:0000259" key="6">
    <source>
        <dbReference type="Pfam" id="PF13458"/>
    </source>
</evidence>
<evidence type="ECO:0000256" key="4">
    <source>
        <dbReference type="ARBA" id="ARBA00022970"/>
    </source>
</evidence>
<keyword evidence="4" id="KW-0029">Amino-acid transport</keyword>
<gene>
    <name evidence="7" type="ORF">C7450_105418</name>
</gene>
<protein>
    <submittedName>
        <fullName evidence="7">Amino acid/amide ABC transporter substrate-binding protein (HAAT family)</fullName>
    </submittedName>
</protein>
<dbReference type="Gene3D" id="3.40.50.2300">
    <property type="match status" value="2"/>
</dbReference>
<dbReference type="RefSeq" id="WP_170147243.1">
    <property type="nucleotide sequence ID" value="NZ_JAHBRY010000001.1"/>
</dbReference>
<name>A0A2V3U8F1_9HYPH</name>
<dbReference type="EMBL" id="QJJK01000005">
    <property type="protein sequence ID" value="PXW59066.1"/>
    <property type="molecule type" value="Genomic_DNA"/>
</dbReference>
<dbReference type="InterPro" id="IPR051010">
    <property type="entry name" value="BCAA_transport"/>
</dbReference>
<dbReference type="PROSITE" id="PS51257">
    <property type="entry name" value="PROKAR_LIPOPROTEIN"/>
    <property type="match status" value="1"/>
</dbReference>
<dbReference type="Proteomes" id="UP000248021">
    <property type="component" value="Unassembled WGS sequence"/>
</dbReference>
<evidence type="ECO:0000313" key="7">
    <source>
        <dbReference type="EMBL" id="PXW59066.1"/>
    </source>
</evidence>
<evidence type="ECO:0000313" key="8">
    <source>
        <dbReference type="Proteomes" id="UP000248021"/>
    </source>
</evidence>
<dbReference type="CDD" id="cd19989">
    <property type="entry name" value="PBP1_SBP-like"/>
    <property type="match status" value="1"/>
</dbReference>
<dbReference type="SUPFAM" id="SSF53822">
    <property type="entry name" value="Periplasmic binding protein-like I"/>
    <property type="match status" value="1"/>
</dbReference>
<dbReference type="Pfam" id="PF13458">
    <property type="entry name" value="Peripla_BP_6"/>
    <property type="match status" value="1"/>
</dbReference>
<sequence>MTISRQLAFGLAAGLAAACALLASASFADEVKIGLVSTQTGTFAANGAEMLRGTQFAVDEANAAGGIAGFTVSLATADDEGTPEGARRVAERLTLDGYRILTGPVFSSVVLALANQLSRWDAILFSGLAKSDRITGEACSPRLFHLLPSDSMDMAAFRPWLKTRPEKKIAIIAADFAWGQDSSAALKTIAAEEGRNVVATILTPLGNKDFGPYIQQLSASGAQIVVTILGGQDAINFVNQAAGYAFSTGRVVAGIALLTQPTIDATGSNMRGYQGEFDYAPTIETPENVAFTQSWMQKFGKLPSRNEAEAYLAVKIILHGVRLSGSNDPKAIAKALSGADVPTLLGTLKLRKADNQLLRPEWFGEVQSVGGALRPVPQAEYAPEVIERPVSPACKMRSL</sequence>
<evidence type="ECO:0000256" key="1">
    <source>
        <dbReference type="ARBA" id="ARBA00010062"/>
    </source>
</evidence>
<dbReference type="AlphaFoldDB" id="A0A2V3U8F1"/>
<comment type="similarity">
    <text evidence="1">Belongs to the leucine-binding protein family.</text>
</comment>
<comment type="caution">
    <text evidence="7">The sequence shown here is derived from an EMBL/GenBank/DDBJ whole genome shotgun (WGS) entry which is preliminary data.</text>
</comment>
<feature type="chain" id="PRO_5015954875" evidence="5">
    <location>
        <begin position="29"/>
        <end position="399"/>
    </location>
</feature>
<organism evidence="7 8">
    <name type="scientific">Chelatococcus asaccharovorans</name>
    <dbReference type="NCBI Taxonomy" id="28210"/>
    <lineage>
        <taxon>Bacteria</taxon>
        <taxon>Pseudomonadati</taxon>
        <taxon>Pseudomonadota</taxon>
        <taxon>Alphaproteobacteria</taxon>
        <taxon>Hyphomicrobiales</taxon>
        <taxon>Chelatococcaceae</taxon>
        <taxon>Chelatococcus</taxon>
    </lineage>
</organism>
<dbReference type="PANTHER" id="PTHR30483">
    <property type="entry name" value="LEUCINE-SPECIFIC-BINDING PROTEIN"/>
    <property type="match status" value="1"/>
</dbReference>
<keyword evidence="2" id="KW-0813">Transport</keyword>
<evidence type="ECO:0000256" key="3">
    <source>
        <dbReference type="ARBA" id="ARBA00022729"/>
    </source>
</evidence>
<feature type="domain" description="Leucine-binding protein" evidence="6">
    <location>
        <begin position="30"/>
        <end position="368"/>
    </location>
</feature>
<keyword evidence="3 5" id="KW-0732">Signal</keyword>
<dbReference type="InterPro" id="IPR028081">
    <property type="entry name" value="Leu-bd"/>
</dbReference>
<feature type="signal peptide" evidence="5">
    <location>
        <begin position="1"/>
        <end position="28"/>
    </location>
</feature>
<proteinExistence type="inferred from homology"/>
<dbReference type="GO" id="GO:0006865">
    <property type="term" value="P:amino acid transport"/>
    <property type="evidence" value="ECO:0007669"/>
    <property type="project" value="UniProtKB-KW"/>
</dbReference>
<dbReference type="InterPro" id="IPR000709">
    <property type="entry name" value="Leu_Ile_Val-bd"/>
</dbReference>